<organism evidence="1 2">
    <name type="scientific">Fuscovulum ytuae</name>
    <dbReference type="NCBI Taxonomy" id="3042299"/>
    <lineage>
        <taxon>Bacteria</taxon>
        <taxon>Pseudomonadati</taxon>
        <taxon>Pseudomonadota</taxon>
        <taxon>Alphaproteobacteria</taxon>
        <taxon>Rhodobacterales</taxon>
        <taxon>Paracoccaceae</taxon>
        <taxon>Fuscovulum</taxon>
    </lineage>
</organism>
<evidence type="ECO:0000313" key="1">
    <source>
        <dbReference type="EMBL" id="WGV14776.1"/>
    </source>
</evidence>
<dbReference type="EMBL" id="CP124535">
    <property type="protein sequence ID" value="WGV14776.1"/>
    <property type="molecule type" value="Genomic_DNA"/>
</dbReference>
<proteinExistence type="predicted"/>
<gene>
    <name evidence="1" type="ORF">QF092_10765</name>
</gene>
<dbReference type="InterPro" id="IPR001646">
    <property type="entry name" value="5peptide_repeat"/>
</dbReference>
<evidence type="ECO:0000313" key="2">
    <source>
        <dbReference type="Proteomes" id="UP001230978"/>
    </source>
</evidence>
<dbReference type="PANTHER" id="PTHR14136">
    <property type="entry name" value="BTB_POZ DOMAIN-CONTAINING PROTEIN KCTD9"/>
    <property type="match status" value="1"/>
</dbReference>
<dbReference type="RefSeq" id="WP_281463906.1">
    <property type="nucleotide sequence ID" value="NZ_CP124535.1"/>
</dbReference>
<dbReference type="SUPFAM" id="SSF141571">
    <property type="entry name" value="Pentapeptide repeat-like"/>
    <property type="match status" value="1"/>
</dbReference>
<sequence>MDLHHVTTRLEVDDADLSGSRFNNTNLSETIFTQVTLAGAQISDADMTGCRVSDATLSGAVFANIDLSGVVLKDCRLTGMTIDGVPFEAMVAAWRRSVGG</sequence>
<reference evidence="1 2" key="1">
    <citation type="submission" date="2023-04" db="EMBL/GenBank/DDBJ databases">
        <title>YMD61, complete Genome.</title>
        <authorList>
            <person name="Zhang J."/>
        </authorList>
    </citation>
    <scope>NUCLEOTIDE SEQUENCE [LARGE SCALE GENOMIC DNA]</scope>
    <source>
        <strain evidence="1 2">YMD61</strain>
    </source>
</reference>
<protein>
    <submittedName>
        <fullName evidence="1">Pentapeptide repeat-containing protein</fullName>
    </submittedName>
</protein>
<accession>A0ABY8Q200</accession>
<keyword evidence="2" id="KW-1185">Reference proteome</keyword>
<dbReference type="Pfam" id="PF00805">
    <property type="entry name" value="Pentapeptide"/>
    <property type="match status" value="2"/>
</dbReference>
<dbReference type="PANTHER" id="PTHR14136:SF17">
    <property type="entry name" value="BTB_POZ DOMAIN-CONTAINING PROTEIN KCTD9"/>
    <property type="match status" value="1"/>
</dbReference>
<dbReference type="Proteomes" id="UP001230978">
    <property type="component" value="Chromosome"/>
</dbReference>
<name>A0ABY8Q200_9RHOB</name>
<dbReference type="InterPro" id="IPR051082">
    <property type="entry name" value="Pentapeptide-BTB/POZ_domain"/>
</dbReference>
<dbReference type="Gene3D" id="2.160.20.80">
    <property type="entry name" value="E3 ubiquitin-protein ligase SopA"/>
    <property type="match status" value="1"/>
</dbReference>